<dbReference type="Proteomes" id="UP001595796">
    <property type="component" value="Unassembled WGS sequence"/>
</dbReference>
<keyword evidence="5" id="KW-1185">Reference proteome</keyword>
<keyword evidence="2 4" id="KW-0012">Acyltransferase</keyword>
<gene>
    <name evidence="4" type="ORF">ACFPFW_16325</name>
</gene>
<evidence type="ECO:0000256" key="1">
    <source>
        <dbReference type="ARBA" id="ARBA00022679"/>
    </source>
</evidence>
<proteinExistence type="predicted"/>
<dbReference type="PANTHER" id="PTHR43420:SF12">
    <property type="entry name" value="N-ACETYLTRANSFERASE DOMAIN-CONTAINING PROTEIN"/>
    <property type="match status" value="1"/>
</dbReference>
<dbReference type="EC" id="2.3.1.-" evidence="4"/>
<name>A0ABV9Z3N5_9HYPH</name>
<feature type="domain" description="N-acetyltransferase" evidence="3">
    <location>
        <begin position="16"/>
        <end position="166"/>
    </location>
</feature>
<accession>A0ABV9Z3N5</accession>
<protein>
    <submittedName>
        <fullName evidence="4">GNAT family N-acetyltransferase</fullName>
        <ecNumber evidence="4">2.3.1.-</ecNumber>
    </submittedName>
</protein>
<dbReference type="GO" id="GO:0016746">
    <property type="term" value="F:acyltransferase activity"/>
    <property type="evidence" value="ECO:0007669"/>
    <property type="project" value="UniProtKB-KW"/>
</dbReference>
<dbReference type="Gene3D" id="3.40.630.30">
    <property type="match status" value="1"/>
</dbReference>
<evidence type="ECO:0000259" key="3">
    <source>
        <dbReference type="PROSITE" id="PS51186"/>
    </source>
</evidence>
<dbReference type="InterPro" id="IPR050680">
    <property type="entry name" value="YpeA/RimI_acetyltransf"/>
</dbReference>
<dbReference type="InterPro" id="IPR000182">
    <property type="entry name" value="GNAT_dom"/>
</dbReference>
<dbReference type="InterPro" id="IPR016181">
    <property type="entry name" value="Acyl_CoA_acyltransferase"/>
</dbReference>
<organism evidence="4 5">
    <name type="scientific">Flaviflagellibacter deserti</name>
    <dbReference type="NCBI Taxonomy" id="2267266"/>
    <lineage>
        <taxon>Bacteria</taxon>
        <taxon>Pseudomonadati</taxon>
        <taxon>Pseudomonadota</taxon>
        <taxon>Alphaproteobacteria</taxon>
        <taxon>Hyphomicrobiales</taxon>
        <taxon>Flaviflagellibacter</taxon>
    </lineage>
</organism>
<reference evidence="5" key="1">
    <citation type="journal article" date="2019" name="Int. J. Syst. Evol. Microbiol.">
        <title>The Global Catalogue of Microorganisms (GCM) 10K type strain sequencing project: providing services to taxonomists for standard genome sequencing and annotation.</title>
        <authorList>
            <consortium name="The Broad Institute Genomics Platform"/>
            <consortium name="The Broad Institute Genome Sequencing Center for Infectious Disease"/>
            <person name="Wu L."/>
            <person name="Ma J."/>
        </authorList>
    </citation>
    <scope>NUCLEOTIDE SEQUENCE [LARGE SCALE GENOMIC DNA]</scope>
    <source>
        <strain evidence="5">CGMCC 1.16444</strain>
    </source>
</reference>
<evidence type="ECO:0000313" key="5">
    <source>
        <dbReference type="Proteomes" id="UP001595796"/>
    </source>
</evidence>
<dbReference type="RefSeq" id="WP_114956386.1">
    <property type="nucleotide sequence ID" value="NZ_JBHSJF010000008.1"/>
</dbReference>
<sequence>MGVLDILSEYLRKPVWRVDTASSRHAGQISTLHSASFARGWSTQEIEVLMQNRNVIVDILRSEAGSQVIDGFSLSRVAVDEAELLSIAVDPKWRGKKGSAPLLARQLARLRGAGARRVVLEVDEANIPAIRLYRSFGFEEVGKRPAYYTLKDGRKANALIMARDLG</sequence>
<evidence type="ECO:0000313" key="4">
    <source>
        <dbReference type="EMBL" id="MFC5069585.1"/>
    </source>
</evidence>
<dbReference type="CDD" id="cd04301">
    <property type="entry name" value="NAT_SF"/>
    <property type="match status" value="1"/>
</dbReference>
<dbReference type="Pfam" id="PF00583">
    <property type="entry name" value="Acetyltransf_1"/>
    <property type="match status" value="1"/>
</dbReference>
<dbReference type="SUPFAM" id="SSF55729">
    <property type="entry name" value="Acyl-CoA N-acyltransferases (Nat)"/>
    <property type="match status" value="1"/>
</dbReference>
<dbReference type="EMBL" id="JBHSJF010000008">
    <property type="protein sequence ID" value="MFC5069585.1"/>
    <property type="molecule type" value="Genomic_DNA"/>
</dbReference>
<keyword evidence="1 4" id="KW-0808">Transferase</keyword>
<dbReference type="PROSITE" id="PS51186">
    <property type="entry name" value="GNAT"/>
    <property type="match status" value="1"/>
</dbReference>
<dbReference type="PANTHER" id="PTHR43420">
    <property type="entry name" value="ACETYLTRANSFERASE"/>
    <property type="match status" value="1"/>
</dbReference>
<comment type="caution">
    <text evidence="4">The sequence shown here is derived from an EMBL/GenBank/DDBJ whole genome shotgun (WGS) entry which is preliminary data.</text>
</comment>
<evidence type="ECO:0000256" key="2">
    <source>
        <dbReference type="ARBA" id="ARBA00023315"/>
    </source>
</evidence>